<dbReference type="EMBL" id="SRLD01000010">
    <property type="protein sequence ID" value="TGE17551.1"/>
    <property type="molecule type" value="Genomic_DNA"/>
</dbReference>
<gene>
    <name evidence="2" type="ORF">E5J99_06775</name>
</gene>
<organism evidence="2 3">
    <name type="scientific">Hymenobacter elongatus</name>
    <dbReference type="NCBI Taxonomy" id="877208"/>
    <lineage>
        <taxon>Bacteria</taxon>
        <taxon>Pseudomonadati</taxon>
        <taxon>Bacteroidota</taxon>
        <taxon>Cytophagia</taxon>
        <taxon>Cytophagales</taxon>
        <taxon>Hymenobacteraceae</taxon>
        <taxon>Hymenobacter</taxon>
    </lineage>
</organism>
<dbReference type="Proteomes" id="UP000297739">
    <property type="component" value="Unassembled WGS sequence"/>
</dbReference>
<evidence type="ECO:0008006" key="4">
    <source>
        <dbReference type="Google" id="ProtNLM"/>
    </source>
</evidence>
<dbReference type="OrthoDB" id="884847at2"/>
<keyword evidence="3" id="KW-1185">Reference proteome</keyword>
<evidence type="ECO:0000313" key="3">
    <source>
        <dbReference type="Proteomes" id="UP000297739"/>
    </source>
</evidence>
<dbReference type="PROSITE" id="PS51257">
    <property type="entry name" value="PROKAR_LIPOPROTEIN"/>
    <property type="match status" value="1"/>
</dbReference>
<dbReference type="AlphaFoldDB" id="A0A4Z0PMI1"/>
<sequence>MYKHVFLFFPLLAAACTGPTDTTRLVLLRVANDSQEKQVPIQVLCDGKSVLDTVVAKYKTADDRLVRHLVLPVGRHRIQAVCRPLHARLDTIISTSGHNVLGLTFRYDSIEATPQKTYFADGSEGEIVFPSLYIPPGFVLYQFQSKEPLQPPTNPARNRPGEAAGREAP</sequence>
<reference evidence="2 3" key="1">
    <citation type="submission" date="2019-04" db="EMBL/GenBank/DDBJ databases">
        <authorList>
            <person name="Feng G."/>
            <person name="Zhang J."/>
            <person name="Zhu H."/>
        </authorList>
    </citation>
    <scope>NUCLEOTIDE SEQUENCE [LARGE SCALE GENOMIC DNA]</scope>
    <source>
        <strain evidence="2 3">JCM 17223</strain>
    </source>
</reference>
<evidence type="ECO:0000256" key="1">
    <source>
        <dbReference type="SAM" id="MobiDB-lite"/>
    </source>
</evidence>
<feature type="region of interest" description="Disordered" evidence="1">
    <location>
        <begin position="147"/>
        <end position="169"/>
    </location>
</feature>
<dbReference type="RefSeq" id="WP_135496968.1">
    <property type="nucleotide sequence ID" value="NZ_SRLD01000010.1"/>
</dbReference>
<comment type="caution">
    <text evidence="2">The sequence shown here is derived from an EMBL/GenBank/DDBJ whole genome shotgun (WGS) entry which is preliminary data.</text>
</comment>
<proteinExistence type="predicted"/>
<evidence type="ECO:0000313" key="2">
    <source>
        <dbReference type="EMBL" id="TGE17551.1"/>
    </source>
</evidence>
<name>A0A4Z0PMI1_9BACT</name>
<accession>A0A4Z0PMI1</accession>
<protein>
    <recommendedName>
        <fullName evidence="4">Lipoprotein</fullName>
    </recommendedName>
</protein>